<gene>
    <name evidence="3" type="ORF">ACH5RR_026573</name>
</gene>
<dbReference type="Proteomes" id="UP001630127">
    <property type="component" value="Unassembled WGS sequence"/>
</dbReference>
<evidence type="ECO:0000259" key="2">
    <source>
        <dbReference type="Pfam" id="PF04937"/>
    </source>
</evidence>
<keyword evidence="4" id="KW-1185">Reference proteome</keyword>
<evidence type="ECO:0000256" key="1">
    <source>
        <dbReference type="SAM" id="MobiDB-lite"/>
    </source>
</evidence>
<dbReference type="SUPFAM" id="SSF53098">
    <property type="entry name" value="Ribonuclease H-like"/>
    <property type="match status" value="1"/>
</dbReference>
<proteinExistence type="predicted"/>
<dbReference type="EMBL" id="JBJUIK010000011">
    <property type="protein sequence ID" value="KAL3513856.1"/>
    <property type="molecule type" value="Genomic_DNA"/>
</dbReference>
<dbReference type="Pfam" id="PF04937">
    <property type="entry name" value="DUF659"/>
    <property type="match status" value="1"/>
</dbReference>
<feature type="region of interest" description="Disordered" evidence="1">
    <location>
        <begin position="509"/>
        <end position="549"/>
    </location>
</feature>
<feature type="region of interest" description="Disordered" evidence="1">
    <location>
        <begin position="1"/>
        <end position="47"/>
    </location>
</feature>
<name>A0ABD2Z344_9GENT</name>
<evidence type="ECO:0000313" key="3">
    <source>
        <dbReference type="EMBL" id="KAL3513856.1"/>
    </source>
</evidence>
<dbReference type="PANTHER" id="PTHR32166:SF88">
    <property type="entry name" value="HAT TRANSPOSON SUPERFAMILY"/>
    <property type="match status" value="1"/>
</dbReference>
<feature type="domain" description="DUF659" evidence="2">
    <location>
        <begin position="105"/>
        <end position="253"/>
    </location>
</feature>
<sequence>MQDKDEIREIQSIPTPKSAKGKGLAQEHKRGKPIGTMFMPRTTPGRQPSIKSVLQGKEVKEKVDLAVAKWMIDASIPFNAANSAYYQIMFDAACSFGAGYKATNFYDLCGYLLTKKVEHVKNFVDSFRSTWKETGCTIMADGWIDQQRRILINFLAYCPRGTIFLKLVDASDASKTAEILFKLFKEVILSMSVENMVHIVTNNVANYATTGRLLERKFHTVYWSPCAAHCLNLMLQDLGKLEEVSNIVLHPSKIAKYIYNHCYPLYLMRKYTGGKEIIRPAPTQFATYFIALQSILMQKDALRVMVTSKEWTLLACVRESNGKKFIDLVLDCMFWKECATVVQVTEPLVLVLRLVDSDERPSMGYLYVGMHKAREELLRRYQKRKKRVDPYLRITDSRWDSQLHKNLQTVGFWVNLAYQYNSLDMSNHKHTTSGLLDVIERCFDENARGQNYDPTDFEEFGTNDTWVLEDEPPNLTESEMETFRKELTACTIQGGQDNDETLNLDELDTGEEDENNNKDNVGGANETFNVDDVQDHGRTEFGASWEPWR</sequence>
<protein>
    <recommendedName>
        <fullName evidence="2">DUF659 domain-containing protein</fullName>
    </recommendedName>
</protein>
<accession>A0ABD2Z344</accession>
<reference evidence="3 4" key="1">
    <citation type="submission" date="2024-11" db="EMBL/GenBank/DDBJ databases">
        <title>A near-complete genome assembly of Cinchona calisaya.</title>
        <authorList>
            <person name="Lian D.C."/>
            <person name="Zhao X.W."/>
            <person name="Wei L."/>
        </authorList>
    </citation>
    <scope>NUCLEOTIDE SEQUENCE [LARGE SCALE GENOMIC DNA]</scope>
    <source>
        <tissue evidence="3">Nenye</tissue>
    </source>
</reference>
<dbReference type="InterPro" id="IPR007021">
    <property type="entry name" value="DUF659"/>
</dbReference>
<dbReference type="InterPro" id="IPR012337">
    <property type="entry name" value="RNaseH-like_sf"/>
</dbReference>
<dbReference type="AlphaFoldDB" id="A0ABD2Z344"/>
<evidence type="ECO:0000313" key="4">
    <source>
        <dbReference type="Proteomes" id="UP001630127"/>
    </source>
</evidence>
<organism evidence="3 4">
    <name type="scientific">Cinchona calisaya</name>
    <dbReference type="NCBI Taxonomy" id="153742"/>
    <lineage>
        <taxon>Eukaryota</taxon>
        <taxon>Viridiplantae</taxon>
        <taxon>Streptophyta</taxon>
        <taxon>Embryophyta</taxon>
        <taxon>Tracheophyta</taxon>
        <taxon>Spermatophyta</taxon>
        <taxon>Magnoliopsida</taxon>
        <taxon>eudicotyledons</taxon>
        <taxon>Gunneridae</taxon>
        <taxon>Pentapetalae</taxon>
        <taxon>asterids</taxon>
        <taxon>lamiids</taxon>
        <taxon>Gentianales</taxon>
        <taxon>Rubiaceae</taxon>
        <taxon>Cinchonoideae</taxon>
        <taxon>Cinchoneae</taxon>
        <taxon>Cinchona</taxon>
    </lineage>
</organism>
<dbReference type="PANTHER" id="PTHR32166">
    <property type="entry name" value="OSJNBA0013A04.12 PROTEIN"/>
    <property type="match status" value="1"/>
</dbReference>
<comment type="caution">
    <text evidence="3">The sequence shown here is derived from an EMBL/GenBank/DDBJ whole genome shotgun (WGS) entry which is preliminary data.</text>
</comment>